<evidence type="ECO:0000256" key="9">
    <source>
        <dbReference type="RuleBase" id="RU000688"/>
    </source>
</evidence>
<dbReference type="PANTHER" id="PTHR24243:SF208">
    <property type="entry name" value="PYROKININ-1 RECEPTOR"/>
    <property type="match status" value="1"/>
</dbReference>
<evidence type="ECO:0000259" key="12">
    <source>
        <dbReference type="PROSITE" id="PS50262"/>
    </source>
</evidence>
<feature type="transmembrane region" description="Helical" evidence="11">
    <location>
        <begin position="115"/>
        <end position="134"/>
    </location>
</feature>
<evidence type="ECO:0000313" key="14">
    <source>
        <dbReference type="Proteomes" id="UP001549921"/>
    </source>
</evidence>
<comment type="similarity">
    <text evidence="2 9">Belongs to the G-protein coupled receptor 1 family.</text>
</comment>
<evidence type="ECO:0000256" key="7">
    <source>
        <dbReference type="ARBA" id="ARBA00023170"/>
    </source>
</evidence>
<feature type="transmembrane region" description="Helical" evidence="11">
    <location>
        <begin position="247"/>
        <end position="265"/>
    </location>
</feature>
<name>A0ABD0T0Q4_LOXSC</name>
<evidence type="ECO:0000256" key="11">
    <source>
        <dbReference type="SAM" id="Phobius"/>
    </source>
</evidence>
<keyword evidence="3 9" id="KW-0812">Transmembrane</keyword>
<evidence type="ECO:0000256" key="4">
    <source>
        <dbReference type="ARBA" id="ARBA00022989"/>
    </source>
</evidence>
<feature type="transmembrane region" description="Helical" evidence="11">
    <location>
        <begin position="205"/>
        <end position="226"/>
    </location>
</feature>
<dbReference type="PRINTS" id="PR00237">
    <property type="entry name" value="GPCRRHODOPSN"/>
</dbReference>
<dbReference type="PROSITE" id="PS50262">
    <property type="entry name" value="G_PROTEIN_RECEP_F1_2"/>
    <property type="match status" value="1"/>
</dbReference>
<dbReference type="PROSITE" id="PS00237">
    <property type="entry name" value="G_PROTEIN_RECEP_F1_1"/>
    <property type="match status" value="1"/>
</dbReference>
<feature type="domain" description="G-protein coupled receptors family 1 profile" evidence="12">
    <location>
        <begin position="55"/>
        <end position="307"/>
    </location>
</feature>
<keyword evidence="6 11" id="KW-0472">Membrane</keyword>
<evidence type="ECO:0000256" key="6">
    <source>
        <dbReference type="ARBA" id="ARBA00023136"/>
    </source>
</evidence>
<dbReference type="GO" id="GO:0004930">
    <property type="term" value="F:G protein-coupled receptor activity"/>
    <property type="evidence" value="ECO:0007669"/>
    <property type="project" value="UniProtKB-KW"/>
</dbReference>
<keyword evidence="8 9" id="KW-0807">Transducer</keyword>
<evidence type="ECO:0000256" key="3">
    <source>
        <dbReference type="ARBA" id="ARBA00022692"/>
    </source>
</evidence>
<keyword evidence="4 11" id="KW-1133">Transmembrane helix</keyword>
<dbReference type="PANTHER" id="PTHR24243">
    <property type="entry name" value="G-PROTEIN COUPLED RECEPTOR"/>
    <property type="match status" value="1"/>
</dbReference>
<feature type="transmembrane region" description="Helical" evidence="11">
    <location>
        <begin position="76"/>
        <end position="99"/>
    </location>
</feature>
<sequence>MSQPQNSELANDSFSFFGPIGMAFYEDGNALDDPDPVKIITSTILGVLMILSIVGNGCTCAVITRDRTMRTPTNCYLFNLAITDLLLALFVPIEIYLIWCPDLYPFGEAGCRVHFLLYDCLCNCSALTICAFTIERYLVVSNPFLRQKLSLKSRVFKILGVIWTISFAFCVPDLFYIDLLEKKKYVYCYYSMADPMKILVGVEQLVFFVIPMTVIFVLYVLIAIKLKSANLKLRSSPVNGKQHRDKAVKMLAAVAASFFFCWSPYCLLRIMVIRSEFNYEDYYNVWRVVNYLCYSSYLCSVINPILYSLMSHKFRQAFKDFLKGRTRSPVDSKKRDSFGPWSRTERTTT</sequence>
<reference evidence="13 14" key="1">
    <citation type="submission" date="2024-06" db="EMBL/GenBank/DDBJ databases">
        <title>A chromosome-level genome assembly of beet webworm, Loxostege sticticalis.</title>
        <authorList>
            <person name="Zhang Y."/>
        </authorList>
    </citation>
    <scope>NUCLEOTIDE SEQUENCE [LARGE SCALE GENOMIC DNA]</scope>
    <source>
        <strain evidence="13">AQ028</strain>
        <tissue evidence="13">Male pupae</tissue>
    </source>
</reference>
<evidence type="ECO:0000256" key="8">
    <source>
        <dbReference type="ARBA" id="ARBA00023224"/>
    </source>
</evidence>
<feature type="transmembrane region" description="Helical" evidence="11">
    <location>
        <begin position="285"/>
        <end position="309"/>
    </location>
</feature>
<evidence type="ECO:0000256" key="10">
    <source>
        <dbReference type="SAM" id="MobiDB-lite"/>
    </source>
</evidence>
<evidence type="ECO:0000256" key="5">
    <source>
        <dbReference type="ARBA" id="ARBA00023040"/>
    </source>
</evidence>
<dbReference type="GO" id="GO:0016020">
    <property type="term" value="C:membrane"/>
    <property type="evidence" value="ECO:0007669"/>
    <property type="project" value="UniProtKB-SubCell"/>
</dbReference>
<keyword evidence="7 9" id="KW-0675">Receptor</keyword>
<evidence type="ECO:0000256" key="2">
    <source>
        <dbReference type="ARBA" id="ARBA00010663"/>
    </source>
</evidence>
<feature type="region of interest" description="Disordered" evidence="10">
    <location>
        <begin position="327"/>
        <end position="349"/>
    </location>
</feature>
<gene>
    <name evidence="13" type="ORF">ABMA28_002028</name>
</gene>
<keyword evidence="5 9" id="KW-0297">G-protein coupled receptor</keyword>
<accession>A0ABD0T0Q4</accession>
<protein>
    <recommendedName>
        <fullName evidence="12">G-protein coupled receptors family 1 profile domain-containing protein</fullName>
    </recommendedName>
</protein>
<dbReference type="Pfam" id="PF00001">
    <property type="entry name" value="7tm_1"/>
    <property type="match status" value="1"/>
</dbReference>
<evidence type="ECO:0000256" key="1">
    <source>
        <dbReference type="ARBA" id="ARBA00004141"/>
    </source>
</evidence>
<evidence type="ECO:0000313" key="13">
    <source>
        <dbReference type="EMBL" id="KAL0831161.1"/>
    </source>
</evidence>
<proteinExistence type="inferred from homology"/>
<dbReference type="InterPro" id="IPR000276">
    <property type="entry name" value="GPCR_Rhodpsn"/>
</dbReference>
<feature type="transmembrane region" description="Helical" evidence="11">
    <location>
        <begin position="155"/>
        <end position="177"/>
    </location>
</feature>
<dbReference type="Proteomes" id="UP001549921">
    <property type="component" value="Unassembled WGS sequence"/>
</dbReference>
<feature type="transmembrane region" description="Helical" evidence="11">
    <location>
        <begin position="39"/>
        <end position="64"/>
    </location>
</feature>
<dbReference type="EMBL" id="JBEDNZ010000012">
    <property type="protein sequence ID" value="KAL0831161.1"/>
    <property type="molecule type" value="Genomic_DNA"/>
</dbReference>
<dbReference type="Gene3D" id="1.20.1070.10">
    <property type="entry name" value="Rhodopsin 7-helix transmembrane proteins"/>
    <property type="match status" value="1"/>
</dbReference>
<comment type="subcellular location">
    <subcellularLocation>
        <location evidence="1">Membrane</location>
        <topology evidence="1">Multi-pass membrane protein</topology>
    </subcellularLocation>
</comment>
<comment type="caution">
    <text evidence="13">The sequence shown here is derived from an EMBL/GenBank/DDBJ whole genome shotgun (WGS) entry which is preliminary data.</text>
</comment>
<organism evidence="13 14">
    <name type="scientific">Loxostege sticticalis</name>
    <name type="common">Beet webworm moth</name>
    <dbReference type="NCBI Taxonomy" id="481309"/>
    <lineage>
        <taxon>Eukaryota</taxon>
        <taxon>Metazoa</taxon>
        <taxon>Ecdysozoa</taxon>
        <taxon>Arthropoda</taxon>
        <taxon>Hexapoda</taxon>
        <taxon>Insecta</taxon>
        <taxon>Pterygota</taxon>
        <taxon>Neoptera</taxon>
        <taxon>Endopterygota</taxon>
        <taxon>Lepidoptera</taxon>
        <taxon>Glossata</taxon>
        <taxon>Ditrysia</taxon>
        <taxon>Pyraloidea</taxon>
        <taxon>Crambidae</taxon>
        <taxon>Pyraustinae</taxon>
        <taxon>Loxostege</taxon>
    </lineage>
</organism>
<dbReference type="SUPFAM" id="SSF81321">
    <property type="entry name" value="Family A G protein-coupled receptor-like"/>
    <property type="match status" value="1"/>
</dbReference>
<dbReference type="AlphaFoldDB" id="A0ABD0T0Q4"/>
<dbReference type="InterPro" id="IPR017452">
    <property type="entry name" value="GPCR_Rhodpsn_7TM"/>
</dbReference>